<dbReference type="AlphaFoldDB" id="A0A0C9WN13"/>
<sequence length="168" mass="18549">MGIPAIDHGPQFLPHSGLPAANDHPPPPNLTDSMSAALLLPPTSAARRPSPTPTYDETLFVPHIRHVTKNARYSTGEKVVHSDDLHQYVTHAAIVNIPLKADEPLLLRRLQDAHWVFPRETPDVLSLPTESHSQLKSYSVATRTCLDEEAARDGISLGDEWKMQCRGD</sequence>
<name>A0A0C9WN13_9AGAR</name>
<proteinExistence type="predicted"/>
<feature type="region of interest" description="Disordered" evidence="1">
    <location>
        <begin position="1"/>
        <end position="35"/>
    </location>
</feature>
<gene>
    <name evidence="2" type="ORF">K443DRAFT_8976</name>
</gene>
<reference evidence="2 3" key="1">
    <citation type="submission" date="2014-04" db="EMBL/GenBank/DDBJ databases">
        <authorList>
            <consortium name="DOE Joint Genome Institute"/>
            <person name="Kuo A."/>
            <person name="Kohler A."/>
            <person name="Nagy L.G."/>
            <person name="Floudas D."/>
            <person name="Copeland A."/>
            <person name="Barry K.W."/>
            <person name="Cichocki N."/>
            <person name="Veneault-Fourrey C."/>
            <person name="LaButti K."/>
            <person name="Lindquist E.A."/>
            <person name="Lipzen A."/>
            <person name="Lundell T."/>
            <person name="Morin E."/>
            <person name="Murat C."/>
            <person name="Sun H."/>
            <person name="Tunlid A."/>
            <person name="Henrissat B."/>
            <person name="Grigoriev I.V."/>
            <person name="Hibbett D.S."/>
            <person name="Martin F."/>
            <person name="Nordberg H.P."/>
            <person name="Cantor M.N."/>
            <person name="Hua S.X."/>
        </authorList>
    </citation>
    <scope>NUCLEOTIDE SEQUENCE [LARGE SCALE GENOMIC DNA]</scope>
    <source>
        <strain evidence="2 3">LaAM-08-1</strain>
    </source>
</reference>
<evidence type="ECO:0000256" key="1">
    <source>
        <dbReference type="SAM" id="MobiDB-lite"/>
    </source>
</evidence>
<dbReference type="Proteomes" id="UP000054477">
    <property type="component" value="Unassembled WGS sequence"/>
</dbReference>
<evidence type="ECO:0000313" key="3">
    <source>
        <dbReference type="Proteomes" id="UP000054477"/>
    </source>
</evidence>
<reference evidence="3" key="2">
    <citation type="submission" date="2015-01" db="EMBL/GenBank/DDBJ databases">
        <title>Evolutionary Origins and Diversification of the Mycorrhizal Mutualists.</title>
        <authorList>
            <consortium name="DOE Joint Genome Institute"/>
            <consortium name="Mycorrhizal Genomics Consortium"/>
            <person name="Kohler A."/>
            <person name="Kuo A."/>
            <person name="Nagy L.G."/>
            <person name="Floudas D."/>
            <person name="Copeland A."/>
            <person name="Barry K.W."/>
            <person name="Cichocki N."/>
            <person name="Veneault-Fourrey C."/>
            <person name="LaButti K."/>
            <person name="Lindquist E.A."/>
            <person name="Lipzen A."/>
            <person name="Lundell T."/>
            <person name="Morin E."/>
            <person name="Murat C."/>
            <person name="Riley R."/>
            <person name="Ohm R."/>
            <person name="Sun H."/>
            <person name="Tunlid A."/>
            <person name="Henrissat B."/>
            <person name="Grigoriev I.V."/>
            <person name="Hibbett D.S."/>
            <person name="Martin F."/>
        </authorList>
    </citation>
    <scope>NUCLEOTIDE SEQUENCE [LARGE SCALE GENOMIC DNA]</scope>
    <source>
        <strain evidence="3">LaAM-08-1</strain>
    </source>
</reference>
<dbReference type="HOGENOM" id="CLU_1586739_0_0_1"/>
<protein>
    <submittedName>
        <fullName evidence="2">Uncharacterized protein</fullName>
    </submittedName>
</protein>
<keyword evidence="3" id="KW-1185">Reference proteome</keyword>
<accession>A0A0C9WN13</accession>
<organism evidence="2 3">
    <name type="scientific">Laccaria amethystina LaAM-08-1</name>
    <dbReference type="NCBI Taxonomy" id="1095629"/>
    <lineage>
        <taxon>Eukaryota</taxon>
        <taxon>Fungi</taxon>
        <taxon>Dikarya</taxon>
        <taxon>Basidiomycota</taxon>
        <taxon>Agaricomycotina</taxon>
        <taxon>Agaricomycetes</taxon>
        <taxon>Agaricomycetidae</taxon>
        <taxon>Agaricales</taxon>
        <taxon>Agaricineae</taxon>
        <taxon>Hydnangiaceae</taxon>
        <taxon>Laccaria</taxon>
    </lineage>
</organism>
<dbReference type="EMBL" id="KN838663">
    <property type="protein sequence ID" value="KIJ98714.1"/>
    <property type="molecule type" value="Genomic_DNA"/>
</dbReference>
<evidence type="ECO:0000313" key="2">
    <source>
        <dbReference type="EMBL" id="KIJ98714.1"/>
    </source>
</evidence>